<name>A0A7Y9RV18_9ACTN</name>
<dbReference type="AlphaFoldDB" id="A0A7Y9RV18"/>
<proteinExistence type="predicted"/>
<organism evidence="2 3">
    <name type="scientific">Nocardioides perillae</name>
    <dbReference type="NCBI Taxonomy" id="1119534"/>
    <lineage>
        <taxon>Bacteria</taxon>
        <taxon>Bacillati</taxon>
        <taxon>Actinomycetota</taxon>
        <taxon>Actinomycetes</taxon>
        <taxon>Propionibacteriales</taxon>
        <taxon>Nocardioidaceae</taxon>
        <taxon>Nocardioides</taxon>
    </lineage>
</organism>
<dbReference type="RefSeq" id="WP_179517609.1">
    <property type="nucleotide sequence ID" value="NZ_JACCAC010000001.1"/>
</dbReference>
<feature type="coiled-coil region" evidence="1">
    <location>
        <begin position="25"/>
        <end position="87"/>
    </location>
</feature>
<evidence type="ECO:0000313" key="2">
    <source>
        <dbReference type="EMBL" id="NYG55112.1"/>
    </source>
</evidence>
<keyword evidence="3" id="KW-1185">Reference proteome</keyword>
<dbReference type="EMBL" id="JACCAC010000001">
    <property type="protein sequence ID" value="NYG55112.1"/>
    <property type="molecule type" value="Genomic_DNA"/>
</dbReference>
<reference evidence="2 3" key="1">
    <citation type="submission" date="2020-07" db="EMBL/GenBank/DDBJ databases">
        <title>Sequencing the genomes of 1000 actinobacteria strains.</title>
        <authorList>
            <person name="Klenk H.-P."/>
        </authorList>
    </citation>
    <scope>NUCLEOTIDE SEQUENCE [LARGE SCALE GENOMIC DNA]</scope>
    <source>
        <strain evidence="2 3">DSM 24552</strain>
    </source>
</reference>
<sequence>MPVQEGEDVVVVVGLADPEELDALARDLEAQAEEVRARYRLFRTQVTEVRWQSAGAADYRRHCEALVADLERNAAELEAAAGDLRAHAQAVRDRIAWMHEMVDDLRRRAEEAWDDAQGAFAWGKDKADDAWRTVTGWL</sequence>
<evidence type="ECO:0000256" key="1">
    <source>
        <dbReference type="SAM" id="Coils"/>
    </source>
</evidence>
<protein>
    <submittedName>
        <fullName evidence="2">Uncharacterized protein YukE</fullName>
    </submittedName>
</protein>
<evidence type="ECO:0000313" key="3">
    <source>
        <dbReference type="Proteomes" id="UP000544110"/>
    </source>
</evidence>
<accession>A0A7Y9RV18</accession>
<dbReference type="Proteomes" id="UP000544110">
    <property type="component" value="Unassembled WGS sequence"/>
</dbReference>
<gene>
    <name evidence="2" type="ORF">BJ989_001416</name>
</gene>
<comment type="caution">
    <text evidence="2">The sequence shown here is derived from an EMBL/GenBank/DDBJ whole genome shotgun (WGS) entry which is preliminary data.</text>
</comment>
<dbReference type="Gene3D" id="1.10.287.1060">
    <property type="entry name" value="ESAT-6-like"/>
    <property type="match status" value="1"/>
</dbReference>
<keyword evidence="1" id="KW-0175">Coiled coil</keyword>